<gene>
    <name evidence="3" type="ORF">Scaly_1922000</name>
</gene>
<reference evidence="3" key="1">
    <citation type="submission" date="2020-06" db="EMBL/GenBank/DDBJ databases">
        <authorList>
            <person name="Li T."/>
            <person name="Hu X."/>
            <person name="Zhang T."/>
            <person name="Song X."/>
            <person name="Zhang H."/>
            <person name="Dai N."/>
            <person name="Sheng W."/>
            <person name="Hou X."/>
            <person name="Wei L."/>
        </authorList>
    </citation>
    <scope>NUCLEOTIDE SEQUENCE</scope>
    <source>
        <strain evidence="3">KEN8</strain>
        <tissue evidence="3">Leaf</tissue>
    </source>
</reference>
<dbReference type="InterPro" id="IPR012337">
    <property type="entry name" value="RNaseH-like_sf"/>
</dbReference>
<accession>A0AAW2NIE3</accession>
<evidence type="ECO:0000259" key="2">
    <source>
        <dbReference type="Pfam" id="PF13456"/>
    </source>
</evidence>
<dbReference type="PANTHER" id="PTHR48475:SF2">
    <property type="entry name" value="RIBONUCLEASE H"/>
    <property type="match status" value="1"/>
</dbReference>
<dbReference type="EMBL" id="JACGWM010000011">
    <property type="protein sequence ID" value="KAL0342594.1"/>
    <property type="molecule type" value="Genomic_DNA"/>
</dbReference>
<dbReference type="GO" id="GO:0004523">
    <property type="term" value="F:RNA-DNA hybrid ribonuclease activity"/>
    <property type="evidence" value="ECO:0007669"/>
    <property type="project" value="InterPro"/>
</dbReference>
<dbReference type="Gene3D" id="3.30.420.10">
    <property type="entry name" value="Ribonuclease H-like superfamily/Ribonuclease H"/>
    <property type="match status" value="1"/>
</dbReference>
<dbReference type="Pfam" id="PF13456">
    <property type="entry name" value="RVT_3"/>
    <property type="match status" value="1"/>
</dbReference>
<reference evidence="3" key="2">
    <citation type="journal article" date="2024" name="Plant">
        <title>Genomic evolution and insights into agronomic trait innovations of Sesamum species.</title>
        <authorList>
            <person name="Miao H."/>
            <person name="Wang L."/>
            <person name="Qu L."/>
            <person name="Liu H."/>
            <person name="Sun Y."/>
            <person name="Le M."/>
            <person name="Wang Q."/>
            <person name="Wei S."/>
            <person name="Zheng Y."/>
            <person name="Lin W."/>
            <person name="Duan Y."/>
            <person name="Cao H."/>
            <person name="Xiong S."/>
            <person name="Wang X."/>
            <person name="Wei L."/>
            <person name="Li C."/>
            <person name="Ma Q."/>
            <person name="Ju M."/>
            <person name="Zhao R."/>
            <person name="Li G."/>
            <person name="Mu C."/>
            <person name="Tian Q."/>
            <person name="Mei H."/>
            <person name="Zhang T."/>
            <person name="Gao T."/>
            <person name="Zhang H."/>
        </authorList>
    </citation>
    <scope>NUCLEOTIDE SEQUENCE</scope>
    <source>
        <strain evidence="3">KEN8</strain>
    </source>
</reference>
<dbReference type="InterPro" id="IPR002156">
    <property type="entry name" value="RNaseH_domain"/>
</dbReference>
<proteinExistence type="predicted"/>
<evidence type="ECO:0000256" key="1">
    <source>
        <dbReference type="SAM" id="MobiDB-lite"/>
    </source>
</evidence>
<dbReference type="AlphaFoldDB" id="A0AAW2NIE3"/>
<feature type="domain" description="RNase H type-1" evidence="2">
    <location>
        <begin position="240"/>
        <end position="294"/>
    </location>
</feature>
<dbReference type="PANTHER" id="PTHR48475">
    <property type="entry name" value="RIBONUCLEASE H"/>
    <property type="match status" value="1"/>
</dbReference>
<name>A0AAW2NIE3_9LAMI</name>
<dbReference type="InterPro" id="IPR036397">
    <property type="entry name" value="RNaseH_sf"/>
</dbReference>
<feature type="region of interest" description="Disordered" evidence="1">
    <location>
        <begin position="1"/>
        <end position="34"/>
    </location>
</feature>
<dbReference type="GO" id="GO:0003676">
    <property type="term" value="F:nucleic acid binding"/>
    <property type="evidence" value="ECO:0007669"/>
    <property type="project" value="InterPro"/>
</dbReference>
<protein>
    <recommendedName>
        <fullName evidence="2">RNase H type-1 domain-containing protein</fullName>
    </recommendedName>
</protein>
<comment type="caution">
    <text evidence="3">The sequence shown here is derived from an EMBL/GenBank/DDBJ whole genome shotgun (WGS) entry which is preliminary data.</text>
</comment>
<organism evidence="3">
    <name type="scientific">Sesamum calycinum</name>
    <dbReference type="NCBI Taxonomy" id="2727403"/>
    <lineage>
        <taxon>Eukaryota</taxon>
        <taxon>Viridiplantae</taxon>
        <taxon>Streptophyta</taxon>
        <taxon>Embryophyta</taxon>
        <taxon>Tracheophyta</taxon>
        <taxon>Spermatophyta</taxon>
        <taxon>Magnoliopsida</taxon>
        <taxon>eudicotyledons</taxon>
        <taxon>Gunneridae</taxon>
        <taxon>Pentapetalae</taxon>
        <taxon>asterids</taxon>
        <taxon>lamiids</taxon>
        <taxon>Lamiales</taxon>
        <taxon>Pedaliaceae</taxon>
        <taxon>Sesamum</taxon>
    </lineage>
</organism>
<sequence>MPSGKVDTSDPPRKGVIRMIAGGSNRGDSHRARKSQVKEVLDVEAMEDIPLIQFGQAEWSGPKNAHKDALVITVLLANYEVGCILIDSGSSTDILFGDVYDQMQLGDTPLEKLNTSLYDFIREIVHPWDTPSAYNTILGRPTLNTFQAIISTYHMKIKFPTIGGVGEVQGVKTNMLLKQTLGKPNTSRRLVKWVVELSEYDVSYMPRTTIKAQTLADFVSERAGAPMEDASKADKWLLHVDGSSTTQGSGVGLVITSPHGEDLEFVVKFGFKASTKEAEYEALVIGMRMAHDAGA</sequence>
<dbReference type="SUPFAM" id="SSF53098">
    <property type="entry name" value="Ribonuclease H-like"/>
    <property type="match status" value="1"/>
</dbReference>
<evidence type="ECO:0000313" key="3">
    <source>
        <dbReference type="EMBL" id="KAL0342594.1"/>
    </source>
</evidence>